<reference evidence="4" key="2">
    <citation type="submission" date="2016-01" db="EMBL/GenBank/DDBJ databases">
        <title>Six Aerococcus type strain genome sequencing and assembly using PacBio and Illumina Hiseq.</title>
        <authorList>
            <person name="Carkaci D."/>
            <person name="Dargis R."/>
            <person name="Nielsen X.C."/>
            <person name="Skovgaard O."/>
            <person name="Fuursted K."/>
            <person name="Christensen J.J."/>
        </authorList>
    </citation>
    <scope>NUCLEOTIDE SEQUENCE [LARGE SCALE GENOMIC DNA]</scope>
    <source>
        <strain evidence="4">CCUG43001</strain>
    </source>
</reference>
<dbReference type="EMBL" id="PKGY01000006">
    <property type="protein sequence ID" value="PKZ20788.1"/>
    <property type="molecule type" value="Genomic_DNA"/>
</dbReference>
<reference evidence="3 5" key="3">
    <citation type="submission" date="2017-12" db="EMBL/GenBank/DDBJ databases">
        <title>Phylogenetic diversity of female urinary microbiome.</title>
        <authorList>
            <person name="Thomas-White K."/>
            <person name="Wolfe A.J."/>
        </authorList>
    </citation>
    <scope>NUCLEOTIDE SEQUENCE [LARGE SCALE GENOMIC DNA]</scope>
    <source>
        <strain evidence="3 5">UMB0139</strain>
    </source>
</reference>
<evidence type="ECO:0000313" key="2">
    <source>
        <dbReference type="EMBL" id="AMB94019.1"/>
    </source>
</evidence>
<evidence type="ECO:0000313" key="3">
    <source>
        <dbReference type="EMBL" id="PKZ20788.1"/>
    </source>
</evidence>
<feature type="transmembrane region" description="Helical" evidence="1">
    <location>
        <begin position="37"/>
        <end position="56"/>
    </location>
</feature>
<reference evidence="2 4" key="1">
    <citation type="journal article" date="2016" name="Genome Announc.">
        <title>Complete Genome Sequences of Aerococcus christensenii CCUG 28831T, Aerococcus sanguinicola CCUG 43001T, Aerococcus urinae CCUG 36881T, Aerococcus urinaeequi CCUG 28094T, Aerococcus urinaehominis CCUG 42038 BT, and Aerococcus viridans CCUG 4311T.</title>
        <authorList>
            <person name="Carkaci D."/>
            <person name="Dargis R."/>
            <person name="Nielsen X.C."/>
            <person name="Skovgaard O."/>
            <person name="Fuursted K."/>
            <person name="Christensen J.J."/>
        </authorList>
    </citation>
    <scope>NUCLEOTIDE SEQUENCE [LARGE SCALE GENOMIC DNA]</scope>
    <source>
        <strain evidence="2 4">CCUG43001</strain>
    </source>
</reference>
<keyword evidence="1" id="KW-0812">Transmembrane</keyword>
<evidence type="ECO:0000313" key="5">
    <source>
        <dbReference type="Proteomes" id="UP000234239"/>
    </source>
</evidence>
<dbReference type="GeneID" id="92903273"/>
<proteinExistence type="predicted"/>
<protein>
    <submittedName>
        <fullName evidence="2">Uncharacterized protein</fullName>
    </submittedName>
</protein>
<dbReference type="KEGG" id="asan:AWM72_04205"/>
<dbReference type="EMBL" id="CP014160">
    <property type="protein sequence ID" value="AMB94019.1"/>
    <property type="molecule type" value="Genomic_DNA"/>
</dbReference>
<dbReference type="AlphaFoldDB" id="A0A0X8FB02"/>
<dbReference type="Proteomes" id="UP000069912">
    <property type="component" value="Chromosome"/>
</dbReference>
<gene>
    <name evidence="2" type="ORF">AWM72_04205</name>
    <name evidence="3" type="ORF">CYJ28_09205</name>
</gene>
<dbReference type="RefSeq" id="WP_067973697.1">
    <property type="nucleotide sequence ID" value="NZ_CAJHKM010000005.1"/>
</dbReference>
<keyword evidence="1" id="KW-0472">Membrane</keyword>
<evidence type="ECO:0000256" key="1">
    <source>
        <dbReference type="SAM" id="Phobius"/>
    </source>
</evidence>
<dbReference type="Proteomes" id="UP000234239">
    <property type="component" value="Unassembled WGS sequence"/>
</dbReference>
<keyword evidence="4" id="KW-1185">Reference proteome</keyword>
<sequence length="71" mass="8848">MDFFKQYKNQLIGYSTRIFIVYSVLSIFRDFDSWENYFFRLFIFVISIAIMCWPLTRLAKYFYEEGKKDRQ</sequence>
<dbReference type="OrthoDB" id="9879718at2"/>
<keyword evidence="1" id="KW-1133">Transmembrane helix</keyword>
<name>A0A0X8FB02_9LACT</name>
<organism evidence="2 4">
    <name type="scientific">Aerococcus sanguinicola</name>
    <dbReference type="NCBI Taxonomy" id="119206"/>
    <lineage>
        <taxon>Bacteria</taxon>
        <taxon>Bacillati</taxon>
        <taxon>Bacillota</taxon>
        <taxon>Bacilli</taxon>
        <taxon>Lactobacillales</taxon>
        <taxon>Aerococcaceae</taxon>
        <taxon>Aerococcus</taxon>
    </lineage>
</organism>
<accession>A0A0X8FB02</accession>
<evidence type="ECO:0000313" key="4">
    <source>
        <dbReference type="Proteomes" id="UP000069912"/>
    </source>
</evidence>